<feature type="domain" description="DUF155" evidence="2">
    <location>
        <begin position="56"/>
        <end position="229"/>
    </location>
</feature>
<organism evidence="3 4">
    <name type="scientific">Aquicella lusitana</name>
    <dbReference type="NCBI Taxonomy" id="254246"/>
    <lineage>
        <taxon>Bacteria</taxon>
        <taxon>Pseudomonadati</taxon>
        <taxon>Pseudomonadota</taxon>
        <taxon>Gammaproteobacteria</taxon>
        <taxon>Legionellales</taxon>
        <taxon>Coxiellaceae</taxon>
        <taxon>Aquicella</taxon>
    </lineage>
</organism>
<keyword evidence="1" id="KW-1133">Transmembrane helix</keyword>
<dbReference type="AlphaFoldDB" id="A0A370GM68"/>
<dbReference type="InterPro" id="IPR051624">
    <property type="entry name" value="RMD1/Sad1-interacting"/>
</dbReference>
<gene>
    <name evidence="3" type="ORF">C8D86_10879</name>
</gene>
<dbReference type="Pfam" id="PF02582">
    <property type="entry name" value="DUF155"/>
    <property type="match status" value="1"/>
</dbReference>
<keyword evidence="4" id="KW-1185">Reference proteome</keyword>
<keyword evidence="1" id="KW-0812">Transmembrane</keyword>
<dbReference type="PANTHER" id="PTHR16255:SF1">
    <property type="entry name" value="REQUIRED FOR MEIOTIC NUCLEAR DIVISION PROTEIN 1 HOMOLOG"/>
    <property type="match status" value="1"/>
</dbReference>
<keyword evidence="1" id="KW-0472">Membrane</keyword>
<evidence type="ECO:0000259" key="2">
    <source>
        <dbReference type="Pfam" id="PF02582"/>
    </source>
</evidence>
<sequence length="276" mass="31805">MHNIKTLRSLSRCVSFCTAGSYDLLGLANFFKKKGYYTRISRDALHVSSPKRPGHIFFFNFGCFVCWGFRKHFEDKLLEYVKPFALHPLSVMETDHFYYGYGEETTIDTHEKLRLDIITLGSDDVKVKLAISYGLAQSIKLEAFEEEIKDAIKKNSHLPEEIATRGAISLSRRALFKRMGEIFIARSSINLNIEYLESPEFFWANPSVESFYIMVKQFLDIPSRVTALNQKLDVLQELLDILNSQVQHRHSSLLESIIILLIAVEIVISLFQFHVV</sequence>
<proteinExistence type="predicted"/>
<accession>A0A370GM68</accession>
<dbReference type="InterPro" id="IPR003734">
    <property type="entry name" value="DUF155"/>
</dbReference>
<comment type="caution">
    <text evidence="3">The sequence shown here is derived from an EMBL/GenBank/DDBJ whole genome shotgun (WGS) entry which is preliminary data.</text>
</comment>
<evidence type="ECO:0000256" key="1">
    <source>
        <dbReference type="SAM" id="Phobius"/>
    </source>
</evidence>
<feature type="transmembrane region" description="Helical" evidence="1">
    <location>
        <begin position="253"/>
        <end position="273"/>
    </location>
</feature>
<evidence type="ECO:0000313" key="4">
    <source>
        <dbReference type="Proteomes" id="UP000254720"/>
    </source>
</evidence>
<evidence type="ECO:0000313" key="3">
    <source>
        <dbReference type="EMBL" id="RDI44825.1"/>
    </source>
</evidence>
<dbReference type="EMBL" id="QQAX01000008">
    <property type="protein sequence ID" value="RDI44825.1"/>
    <property type="molecule type" value="Genomic_DNA"/>
</dbReference>
<dbReference type="OrthoDB" id="529323at2"/>
<dbReference type="PANTHER" id="PTHR16255">
    <property type="entry name" value="REQUIRED FOR MEIOTIC NUCLEAR DIVISION PROTEIN 1 HOMOLOG"/>
    <property type="match status" value="1"/>
</dbReference>
<name>A0A370GM68_9COXI</name>
<protein>
    <submittedName>
        <fullName evidence="3">Putative Rmd1/YagE family protein</fullName>
    </submittedName>
</protein>
<reference evidence="3 4" key="1">
    <citation type="submission" date="2018-07" db="EMBL/GenBank/DDBJ databases">
        <title>Genomic Encyclopedia of Type Strains, Phase IV (KMG-IV): sequencing the most valuable type-strain genomes for metagenomic binning, comparative biology and taxonomic classification.</title>
        <authorList>
            <person name="Goeker M."/>
        </authorList>
    </citation>
    <scope>NUCLEOTIDE SEQUENCE [LARGE SCALE GENOMIC DNA]</scope>
    <source>
        <strain evidence="3 4">DSM 16500</strain>
    </source>
</reference>
<dbReference type="RefSeq" id="WP_114834169.1">
    <property type="nucleotide sequence ID" value="NZ_LR699114.1"/>
</dbReference>
<dbReference type="Proteomes" id="UP000254720">
    <property type="component" value="Unassembled WGS sequence"/>
</dbReference>